<evidence type="ECO:0000256" key="1">
    <source>
        <dbReference type="ARBA" id="ARBA00023015"/>
    </source>
</evidence>
<dbReference type="KEGG" id="hdi:HDIA_1640"/>
<keyword evidence="2 4" id="KW-0238">DNA-binding</keyword>
<dbReference type="Pfam" id="PF00440">
    <property type="entry name" value="TetR_N"/>
    <property type="match status" value="1"/>
</dbReference>
<dbReference type="PROSITE" id="PS50977">
    <property type="entry name" value="HTH_TETR_2"/>
    <property type="match status" value="1"/>
</dbReference>
<dbReference type="GO" id="GO:0003677">
    <property type="term" value="F:DNA binding"/>
    <property type="evidence" value="ECO:0007669"/>
    <property type="project" value="UniProtKB-UniRule"/>
</dbReference>
<dbReference type="PANTHER" id="PTHR47506">
    <property type="entry name" value="TRANSCRIPTIONAL REGULATORY PROTEIN"/>
    <property type="match status" value="1"/>
</dbReference>
<accession>A0A2C9D619</accession>
<evidence type="ECO:0000256" key="2">
    <source>
        <dbReference type="ARBA" id="ARBA00023125"/>
    </source>
</evidence>
<dbReference type="PANTHER" id="PTHR47506:SF1">
    <property type="entry name" value="HTH-TYPE TRANSCRIPTIONAL REGULATOR YJDC"/>
    <property type="match status" value="1"/>
</dbReference>
<dbReference type="AlphaFoldDB" id="A0A2C9D619"/>
<dbReference type="InterPro" id="IPR001647">
    <property type="entry name" value="HTH_TetR"/>
</dbReference>
<reference evidence="7" key="1">
    <citation type="submission" date="2017-09" db="EMBL/GenBank/DDBJ databases">
        <title>Genome sequence of Nannocystis excedens DSM 71.</title>
        <authorList>
            <person name="Blom J."/>
        </authorList>
    </citation>
    <scope>NUCLEOTIDE SEQUENCE [LARGE SCALE GENOMIC DNA]</scope>
    <source>
        <strain evidence="7">type strain: E19</strain>
    </source>
</reference>
<evidence type="ECO:0000313" key="6">
    <source>
        <dbReference type="EMBL" id="SON55181.1"/>
    </source>
</evidence>
<organism evidence="6 7">
    <name type="scientific">Hartmannibacter diazotrophicus</name>
    <dbReference type="NCBI Taxonomy" id="1482074"/>
    <lineage>
        <taxon>Bacteria</taxon>
        <taxon>Pseudomonadati</taxon>
        <taxon>Pseudomonadota</taxon>
        <taxon>Alphaproteobacteria</taxon>
        <taxon>Hyphomicrobiales</taxon>
        <taxon>Pleomorphomonadaceae</taxon>
        <taxon>Hartmannibacter</taxon>
    </lineage>
</organism>
<dbReference type="Gene3D" id="1.10.357.10">
    <property type="entry name" value="Tetracycline Repressor, domain 2"/>
    <property type="match status" value="1"/>
</dbReference>
<keyword evidence="1" id="KW-0805">Transcription regulation</keyword>
<sequence length="192" mass="21077">MDDPATIRRSNIVAAATPIFLRYGFARTTMADIAKVSRLTRPTLYLTFPDKESVFQAVVETMIEAKMTQIRQGISDLASFEERLLYACNAWAAEGYELVQAHPDAQDMFDLGFKSVCAGYQAFEDLIADIICQPAQRSAVDMPSAKIARSIVYALKGFKDIAADGADLRALIATHVAVVSAAFSTTKRIRSK</sequence>
<dbReference type="SUPFAM" id="SSF46689">
    <property type="entry name" value="Homeodomain-like"/>
    <property type="match status" value="1"/>
</dbReference>
<name>A0A2C9D619_9HYPH</name>
<evidence type="ECO:0000313" key="7">
    <source>
        <dbReference type="Proteomes" id="UP000223606"/>
    </source>
</evidence>
<keyword evidence="3" id="KW-0804">Transcription</keyword>
<dbReference type="EMBL" id="LT960614">
    <property type="protein sequence ID" value="SON55181.1"/>
    <property type="molecule type" value="Genomic_DNA"/>
</dbReference>
<evidence type="ECO:0000259" key="5">
    <source>
        <dbReference type="PROSITE" id="PS50977"/>
    </source>
</evidence>
<feature type="domain" description="HTH tetR-type" evidence="5">
    <location>
        <begin position="6"/>
        <end position="66"/>
    </location>
</feature>
<protein>
    <submittedName>
        <fullName evidence="6">Toluene efflux pump ttgABC operon repressor</fullName>
    </submittedName>
</protein>
<dbReference type="InterPro" id="IPR009057">
    <property type="entry name" value="Homeodomain-like_sf"/>
</dbReference>
<dbReference type="PRINTS" id="PR00455">
    <property type="entry name" value="HTHTETR"/>
</dbReference>
<feature type="DNA-binding region" description="H-T-H motif" evidence="4">
    <location>
        <begin position="29"/>
        <end position="48"/>
    </location>
</feature>
<dbReference type="Proteomes" id="UP000223606">
    <property type="component" value="Chromosome 1"/>
</dbReference>
<proteinExistence type="predicted"/>
<keyword evidence="7" id="KW-1185">Reference proteome</keyword>
<evidence type="ECO:0000256" key="3">
    <source>
        <dbReference type="ARBA" id="ARBA00023163"/>
    </source>
</evidence>
<evidence type="ECO:0000256" key="4">
    <source>
        <dbReference type="PROSITE-ProRule" id="PRU00335"/>
    </source>
</evidence>
<gene>
    <name evidence="6" type="primary">ttgR_3</name>
    <name evidence="6" type="ORF">HDIA_1640</name>
</gene>